<keyword evidence="6 9" id="KW-1133">Transmembrane helix</keyword>
<dbReference type="GO" id="GO:0016020">
    <property type="term" value="C:membrane"/>
    <property type="evidence" value="ECO:0007669"/>
    <property type="project" value="UniProtKB-SubCell"/>
</dbReference>
<dbReference type="Pfam" id="PF00664">
    <property type="entry name" value="ABC_membrane"/>
    <property type="match status" value="1"/>
</dbReference>
<proteinExistence type="predicted"/>
<dbReference type="Pfam" id="PF00005">
    <property type="entry name" value="ABC_tran"/>
    <property type="match status" value="2"/>
</dbReference>
<keyword evidence="2" id="KW-0813">Transport</keyword>
<dbReference type="InterPro" id="IPR036640">
    <property type="entry name" value="ABC1_TM_sf"/>
</dbReference>
<dbReference type="GO" id="GO:0140359">
    <property type="term" value="F:ABC-type transporter activity"/>
    <property type="evidence" value="ECO:0007669"/>
    <property type="project" value="InterPro"/>
</dbReference>
<name>A0A813J7K4_POLGL</name>
<evidence type="ECO:0000256" key="3">
    <source>
        <dbReference type="ARBA" id="ARBA00022692"/>
    </source>
</evidence>
<evidence type="ECO:0000259" key="10">
    <source>
        <dbReference type="PROSITE" id="PS50893"/>
    </source>
</evidence>
<feature type="transmembrane region" description="Helical" evidence="9">
    <location>
        <begin position="347"/>
        <end position="370"/>
    </location>
</feature>
<dbReference type="GO" id="GO:0016887">
    <property type="term" value="F:ATP hydrolysis activity"/>
    <property type="evidence" value="ECO:0007669"/>
    <property type="project" value="InterPro"/>
</dbReference>
<evidence type="ECO:0000256" key="6">
    <source>
        <dbReference type="ARBA" id="ARBA00022989"/>
    </source>
</evidence>
<feature type="domain" description="ABC transmembrane type-1" evidence="11">
    <location>
        <begin position="361"/>
        <end position="633"/>
    </location>
</feature>
<gene>
    <name evidence="12" type="ORF">PGLA2088_LOCUS17949</name>
</gene>
<protein>
    <recommendedName>
        <fullName evidence="14">ATP-dependent transporter ycf16</fullName>
    </recommendedName>
</protein>
<dbReference type="EMBL" id="CAJNNW010024401">
    <property type="protein sequence ID" value="CAE8672216.1"/>
    <property type="molecule type" value="Genomic_DNA"/>
</dbReference>
<accession>A0A813J7K4</accession>
<reference evidence="12" key="1">
    <citation type="submission" date="2021-02" db="EMBL/GenBank/DDBJ databases">
        <authorList>
            <person name="Dougan E. K."/>
            <person name="Rhodes N."/>
            <person name="Thang M."/>
            <person name="Chan C."/>
        </authorList>
    </citation>
    <scope>NUCLEOTIDE SEQUENCE</scope>
</reference>
<evidence type="ECO:0000313" key="13">
    <source>
        <dbReference type="Proteomes" id="UP000626109"/>
    </source>
</evidence>
<dbReference type="Gene3D" id="3.40.50.300">
    <property type="entry name" value="P-loop containing nucleotide triphosphate hydrolases"/>
    <property type="match status" value="3"/>
</dbReference>
<evidence type="ECO:0008006" key="14">
    <source>
        <dbReference type="Google" id="ProtNLM"/>
    </source>
</evidence>
<dbReference type="InterPro" id="IPR003439">
    <property type="entry name" value="ABC_transporter-like_ATP-bd"/>
</dbReference>
<dbReference type="PANTHER" id="PTHR24223">
    <property type="entry name" value="ATP-BINDING CASSETTE SUB-FAMILY C"/>
    <property type="match status" value="1"/>
</dbReference>
<keyword evidence="7 9" id="KW-0472">Membrane</keyword>
<evidence type="ECO:0000259" key="11">
    <source>
        <dbReference type="PROSITE" id="PS50929"/>
    </source>
</evidence>
<organism evidence="12 13">
    <name type="scientific">Polarella glacialis</name>
    <name type="common">Dinoflagellate</name>
    <dbReference type="NCBI Taxonomy" id="89957"/>
    <lineage>
        <taxon>Eukaryota</taxon>
        <taxon>Sar</taxon>
        <taxon>Alveolata</taxon>
        <taxon>Dinophyceae</taxon>
        <taxon>Suessiales</taxon>
        <taxon>Suessiaceae</taxon>
        <taxon>Polarella</taxon>
    </lineage>
</organism>
<evidence type="ECO:0000256" key="5">
    <source>
        <dbReference type="ARBA" id="ARBA00022840"/>
    </source>
</evidence>
<keyword evidence="4" id="KW-0547">Nucleotide-binding</keyword>
<keyword evidence="3 9" id="KW-0812">Transmembrane</keyword>
<comment type="caution">
    <text evidence="12">The sequence shown here is derived from an EMBL/GenBank/DDBJ whole genome shotgun (WGS) entry which is preliminary data.</text>
</comment>
<feature type="transmembrane region" description="Helical" evidence="9">
    <location>
        <begin position="473"/>
        <end position="498"/>
    </location>
</feature>
<dbReference type="AlphaFoldDB" id="A0A813J7K4"/>
<dbReference type="SUPFAM" id="SSF52540">
    <property type="entry name" value="P-loop containing nucleoside triphosphate hydrolases"/>
    <property type="match status" value="2"/>
</dbReference>
<evidence type="ECO:0000313" key="12">
    <source>
        <dbReference type="EMBL" id="CAE8672216.1"/>
    </source>
</evidence>
<evidence type="ECO:0000256" key="2">
    <source>
        <dbReference type="ARBA" id="ARBA00022448"/>
    </source>
</evidence>
<dbReference type="InterPro" id="IPR044726">
    <property type="entry name" value="ABCC_6TM_D2"/>
</dbReference>
<dbReference type="Proteomes" id="UP000626109">
    <property type="component" value="Unassembled WGS sequence"/>
</dbReference>
<dbReference type="PROSITE" id="PS50929">
    <property type="entry name" value="ABC_TM1F"/>
    <property type="match status" value="1"/>
</dbReference>
<evidence type="ECO:0000256" key="1">
    <source>
        <dbReference type="ARBA" id="ARBA00004141"/>
    </source>
</evidence>
<sequence length="774" mass="82615">MRQIFWIHMCYALQQGVVAAMPVIGTTVTFLTHVGLGRKLACPRYFPRPAAAPDSKLGIEVEDADFQWHVAAVEAPGGESPDGQKSQVALAGISLSVRSGELVAVVGRVASGKSTLAAGVFGMARLVRGRSKMLGTAAYVPQNPQILNASLRENVLFGLPLEETRYRQALRACCLEPDLAQLTDGDATEIGEKGITISGGQMDAHVGAEVFRNCILALRDQGKAVLLMTNQLQLCCAADRILVLDLGRVTEQGSFSELSGRQHGHLGGLLANPDTAAGNNNNNKKISLQHDASGSASEPGKSAPAGPDLEQAPAKTRTAGMTSEAVLQGRVGLREWQRIAKSAHSRVLGAVLLASCLVVPIFMYASPVLLGLWTSAAREGGDPVAAGNALALYVAAGGLVAAGVAARVSTAALYFARVSGQLHRRMLASVLRQPLVWYDTTPLGRVLNRFSQDVALMDLQLPRLFEFTLQHTSVVLVGVIGAGALAWPVLLVMLPVLWPLRHLQMRYGAVALHLQRLMLNATSPVMSKASGFLTALDTIRAFGREDLFAADFRVAMGDFCRAYYWIHATDRLGVSLLTVLCIPSLTLLMGVSVLILARAGLLTPELGGMALALSAGFAQRIPLFLWCSSTLEKFFGGVQRVAEYADLPWEGGLCDHAAWVRSSSADGLEAPSSELAKVSDFPALELIDIHLRYQPNLPPVLKGLSLTVWAGEKLAVCGRTGSGKSTLFLACFRMIEPESGQIFLEGRDALCVPLPQLRSELAIVPQDPLMLGCS</sequence>
<evidence type="ECO:0000256" key="8">
    <source>
        <dbReference type="SAM" id="MobiDB-lite"/>
    </source>
</evidence>
<dbReference type="InterPro" id="IPR011527">
    <property type="entry name" value="ABC1_TM_dom"/>
</dbReference>
<evidence type="ECO:0000256" key="9">
    <source>
        <dbReference type="SAM" id="Phobius"/>
    </source>
</evidence>
<feature type="transmembrane region" description="Helical" evidence="9">
    <location>
        <begin position="390"/>
        <end position="416"/>
    </location>
</feature>
<feature type="transmembrane region" description="Helical" evidence="9">
    <location>
        <begin position="572"/>
        <end position="597"/>
    </location>
</feature>
<dbReference type="GO" id="GO:0005524">
    <property type="term" value="F:ATP binding"/>
    <property type="evidence" value="ECO:0007669"/>
    <property type="project" value="UniProtKB-KW"/>
</dbReference>
<evidence type="ECO:0000256" key="7">
    <source>
        <dbReference type="ARBA" id="ARBA00023136"/>
    </source>
</evidence>
<dbReference type="PROSITE" id="PS50893">
    <property type="entry name" value="ABC_TRANSPORTER_2"/>
    <property type="match status" value="1"/>
</dbReference>
<dbReference type="InterPro" id="IPR027417">
    <property type="entry name" value="P-loop_NTPase"/>
</dbReference>
<dbReference type="CDD" id="cd18580">
    <property type="entry name" value="ABC_6TM_ABCC_D2"/>
    <property type="match status" value="1"/>
</dbReference>
<dbReference type="Gene3D" id="1.20.1560.10">
    <property type="entry name" value="ABC transporter type 1, transmembrane domain"/>
    <property type="match status" value="1"/>
</dbReference>
<keyword evidence="5" id="KW-0067">ATP-binding</keyword>
<feature type="domain" description="ABC transporter" evidence="10">
    <location>
        <begin position="59"/>
        <end position="271"/>
    </location>
</feature>
<feature type="region of interest" description="Disordered" evidence="8">
    <location>
        <begin position="269"/>
        <end position="321"/>
    </location>
</feature>
<comment type="subcellular location">
    <subcellularLocation>
        <location evidence="1">Membrane</location>
        <topology evidence="1">Multi-pass membrane protein</topology>
    </subcellularLocation>
</comment>
<evidence type="ECO:0000256" key="4">
    <source>
        <dbReference type="ARBA" id="ARBA00022741"/>
    </source>
</evidence>
<dbReference type="InterPro" id="IPR050173">
    <property type="entry name" value="ABC_transporter_C-like"/>
</dbReference>
<dbReference type="SUPFAM" id="SSF90123">
    <property type="entry name" value="ABC transporter transmembrane region"/>
    <property type="match status" value="1"/>
</dbReference>